<gene>
    <name evidence="2" type="ORF">MELE44368_12390</name>
</gene>
<evidence type="ECO:0000313" key="3">
    <source>
        <dbReference type="Proteomes" id="UP000287177"/>
    </source>
</evidence>
<sequence>MEELRRESAGYRDRAKTAEERADALAKRLHRELVKATGRLENPDDLPFDADHLDDADKLAEAIETLLNDRPYLAKRKVKGDVGQGQRGGNAATPTFADLFSA</sequence>
<dbReference type="AlphaFoldDB" id="A0A439DYD2"/>
<keyword evidence="3" id="KW-1185">Reference proteome</keyword>
<evidence type="ECO:0000256" key="1">
    <source>
        <dbReference type="SAM" id="MobiDB-lite"/>
    </source>
</evidence>
<feature type="region of interest" description="Disordered" evidence="1">
    <location>
        <begin position="79"/>
        <end position="102"/>
    </location>
</feature>
<name>A0A439DYD2_9MYCO</name>
<organism evidence="2 3">
    <name type="scientific">Mycolicibacterium elephantis DSM 44368</name>
    <dbReference type="NCBI Taxonomy" id="1335622"/>
    <lineage>
        <taxon>Bacteria</taxon>
        <taxon>Bacillati</taxon>
        <taxon>Actinomycetota</taxon>
        <taxon>Actinomycetes</taxon>
        <taxon>Mycobacteriales</taxon>
        <taxon>Mycobacteriaceae</taxon>
        <taxon>Mycolicibacterium</taxon>
    </lineage>
</organism>
<proteinExistence type="predicted"/>
<evidence type="ECO:0000313" key="2">
    <source>
        <dbReference type="EMBL" id="RWA22567.1"/>
    </source>
</evidence>
<comment type="caution">
    <text evidence="2">The sequence shown here is derived from an EMBL/GenBank/DDBJ whole genome shotgun (WGS) entry which is preliminary data.</text>
</comment>
<accession>A0A439DYD2</accession>
<reference evidence="2 3" key="1">
    <citation type="submission" date="2013-06" db="EMBL/GenBank/DDBJ databases">
        <title>The draft sequence of the Mycobacterium elephantis genome.</title>
        <authorList>
            <person name="Pettersson F.B."/>
            <person name="Das S."/>
            <person name="Dasgupta S."/>
            <person name="Bhattacharya A."/>
            <person name="Kirsebom L.A."/>
        </authorList>
    </citation>
    <scope>NUCLEOTIDE SEQUENCE [LARGE SCALE GENOMIC DNA]</scope>
    <source>
        <strain evidence="2 3">DSM 44368</strain>
    </source>
</reference>
<dbReference type="Proteomes" id="UP000287177">
    <property type="component" value="Unassembled WGS sequence"/>
</dbReference>
<protein>
    <submittedName>
        <fullName evidence="2">Uncharacterized protein</fullName>
    </submittedName>
</protein>
<dbReference type="EMBL" id="ATDN01000004">
    <property type="protein sequence ID" value="RWA22567.1"/>
    <property type="molecule type" value="Genomic_DNA"/>
</dbReference>